<dbReference type="InterPro" id="IPR043426">
    <property type="entry name" value="MltB-like"/>
</dbReference>
<dbReference type="GO" id="GO:0008933">
    <property type="term" value="F:peptidoglycan lytic transglycosylase activity"/>
    <property type="evidence" value="ECO:0007669"/>
    <property type="project" value="TreeGrafter"/>
</dbReference>
<reference evidence="2" key="1">
    <citation type="submission" date="2019-11" db="EMBL/GenBank/DDBJ databases">
        <title>Microbial mats filling the niche in hypersaline microbial mats.</title>
        <authorList>
            <person name="Wong H.L."/>
            <person name="Macleod F.I."/>
            <person name="White R.A. III"/>
            <person name="Burns B.P."/>
        </authorList>
    </citation>
    <scope>NUCLEOTIDE SEQUENCE</scope>
    <source>
        <strain evidence="2">Rbin_158</strain>
    </source>
</reference>
<comment type="caution">
    <text evidence="2">The sequence shown here is derived from an EMBL/GenBank/DDBJ whole genome shotgun (WGS) entry which is preliminary data.</text>
</comment>
<dbReference type="InterPro" id="IPR031304">
    <property type="entry name" value="SLT_2"/>
</dbReference>
<dbReference type="GO" id="GO:0009253">
    <property type="term" value="P:peptidoglycan catabolic process"/>
    <property type="evidence" value="ECO:0007669"/>
    <property type="project" value="TreeGrafter"/>
</dbReference>
<sequence length="187" mass="20624">MSKRSRAITIICLLLLTGGGVWEVSHVFALSDADFQRIGNKYGVSPYLLLAISIVESQSGELLGKHEVRSVVKHTQLKFLQKIAAHTGRKVSEFRGSSAGAMGYMQIMPSTFYTYAQDGNGDGIKDPLHPLDSLATAAYYLAYRIASKKNLKTALKSYNNSDHYCDKVLQLASQLELDHQVAAREAR</sequence>
<accession>A0A9D5JYK6</accession>
<proteinExistence type="predicted"/>
<dbReference type="PANTHER" id="PTHR30163">
    <property type="entry name" value="MEMBRANE-BOUND LYTIC MUREIN TRANSGLYCOSYLASE B"/>
    <property type="match status" value="1"/>
</dbReference>
<evidence type="ECO:0000313" key="3">
    <source>
        <dbReference type="Proteomes" id="UP000649604"/>
    </source>
</evidence>
<dbReference type="SUPFAM" id="SSF53955">
    <property type="entry name" value="Lysozyme-like"/>
    <property type="match status" value="1"/>
</dbReference>
<name>A0A9D5JYK6_9BACT</name>
<evidence type="ECO:0000259" key="1">
    <source>
        <dbReference type="Pfam" id="PF13406"/>
    </source>
</evidence>
<protein>
    <submittedName>
        <fullName evidence="2">Transglycosylase SLT domain-containing protein</fullName>
    </submittedName>
</protein>
<dbReference type="CDD" id="cd13399">
    <property type="entry name" value="Slt35-like"/>
    <property type="match status" value="1"/>
</dbReference>
<dbReference type="Pfam" id="PF13406">
    <property type="entry name" value="SLT_2"/>
    <property type="match status" value="1"/>
</dbReference>
<dbReference type="AlphaFoldDB" id="A0A9D5JYK6"/>
<dbReference type="InterPro" id="IPR023346">
    <property type="entry name" value="Lysozyme-like_dom_sf"/>
</dbReference>
<gene>
    <name evidence="2" type="ORF">GF339_18535</name>
</gene>
<dbReference type="Proteomes" id="UP000649604">
    <property type="component" value="Unassembled WGS sequence"/>
</dbReference>
<feature type="domain" description="Transglycosylase SLT" evidence="1">
    <location>
        <begin position="32"/>
        <end position="142"/>
    </location>
</feature>
<evidence type="ECO:0000313" key="2">
    <source>
        <dbReference type="EMBL" id="MBD3326588.1"/>
    </source>
</evidence>
<organism evidence="2 3">
    <name type="scientific">candidate division KSB3 bacterium</name>
    <dbReference type="NCBI Taxonomy" id="2044937"/>
    <lineage>
        <taxon>Bacteria</taxon>
        <taxon>candidate division KSB3</taxon>
    </lineage>
</organism>
<dbReference type="Gene3D" id="1.10.530.10">
    <property type="match status" value="1"/>
</dbReference>
<dbReference type="PANTHER" id="PTHR30163:SF8">
    <property type="entry name" value="LYTIC MUREIN TRANSGLYCOSYLASE"/>
    <property type="match status" value="1"/>
</dbReference>
<dbReference type="EMBL" id="WJJP01000603">
    <property type="protein sequence ID" value="MBD3326588.1"/>
    <property type="molecule type" value="Genomic_DNA"/>
</dbReference>